<dbReference type="RefSeq" id="WP_284236363.1">
    <property type="nucleotide sequence ID" value="NZ_BSSQ01000001.1"/>
</dbReference>
<reference evidence="1 2" key="1">
    <citation type="submission" date="2023-03" db="EMBL/GenBank/DDBJ databases">
        <title>Draft genome sequence of the bacteria which degrade cell wall of Tricholomamatutake.</title>
        <authorList>
            <person name="Konishi Y."/>
            <person name="Fukuta Y."/>
            <person name="Shirasaka N."/>
        </authorList>
    </citation>
    <scope>NUCLEOTIDE SEQUENCE [LARGE SCALE GENOMIC DNA]</scope>
    <source>
        <strain evidence="2">mu1</strain>
    </source>
</reference>
<dbReference type="Proteomes" id="UP001157114">
    <property type="component" value="Unassembled WGS sequence"/>
</dbReference>
<protein>
    <submittedName>
        <fullName evidence="1">Uncharacterized protein</fullName>
    </submittedName>
</protein>
<proteinExistence type="predicted"/>
<evidence type="ECO:0000313" key="2">
    <source>
        <dbReference type="Proteomes" id="UP001157114"/>
    </source>
</evidence>
<organism evidence="1 2">
    <name type="scientific">Paenibacillus glycanilyticus</name>
    <dbReference type="NCBI Taxonomy" id="126569"/>
    <lineage>
        <taxon>Bacteria</taxon>
        <taxon>Bacillati</taxon>
        <taxon>Bacillota</taxon>
        <taxon>Bacilli</taxon>
        <taxon>Bacillales</taxon>
        <taxon>Paenibacillaceae</taxon>
        <taxon>Paenibacillus</taxon>
    </lineage>
</organism>
<evidence type="ECO:0000313" key="1">
    <source>
        <dbReference type="EMBL" id="GLX65692.1"/>
    </source>
</evidence>
<gene>
    <name evidence="1" type="ORF">MU1_00360</name>
</gene>
<sequence length="160" mass="17701">MNPTQSARTNSYVFQVELLIEGDSNGAALEKLIKSLNQGGYTDYRILNGIQLGRIIDQRKSELPGIQQIPVPPFVKPAAPAPATAASAVPSINNGLESFRACMKNNKLIRLIVNKGLGIKLSIPCRILNIDEQGHLVTVYHVDEKQVYTFRLNEIEDFQV</sequence>
<comment type="caution">
    <text evidence="1">The sequence shown here is derived from an EMBL/GenBank/DDBJ whole genome shotgun (WGS) entry which is preliminary data.</text>
</comment>
<dbReference type="EMBL" id="BSSQ01000001">
    <property type="protein sequence ID" value="GLX65692.1"/>
    <property type="molecule type" value="Genomic_DNA"/>
</dbReference>
<name>A0ABQ6G9E1_9BACL</name>
<accession>A0ABQ6G9E1</accession>
<keyword evidence="2" id="KW-1185">Reference proteome</keyword>